<keyword evidence="13 24" id="KW-0418">Kinase</keyword>
<keyword evidence="17 24" id="KW-0675">Receptor</keyword>
<dbReference type="InterPro" id="IPR000719">
    <property type="entry name" value="Prot_kinase_dom"/>
</dbReference>
<dbReference type="InterPro" id="IPR011009">
    <property type="entry name" value="Kinase-like_dom_sf"/>
</dbReference>
<dbReference type="FunFam" id="3.80.10.10:FF:001158">
    <property type="entry name" value="Leucine-rich repeat protein kinase family protein"/>
    <property type="match status" value="1"/>
</dbReference>
<dbReference type="SUPFAM" id="SSF56112">
    <property type="entry name" value="Protein kinase-like (PK-like)"/>
    <property type="match status" value="1"/>
</dbReference>
<dbReference type="SMART" id="SM00369">
    <property type="entry name" value="LRR_TYP"/>
    <property type="match status" value="10"/>
</dbReference>
<evidence type="ECO:0000256" key="21">
    <source>
        <dbReference type="SAM" id="Phobius"/>
    </source>
</evidence>
<dbReference type="GO" id="GO:0004674">
    <property type="term" value="F:protein serine/threonine kinase activity"/>
    <property type="evidence" value="ECO:0007669"/>
    <property type="project" value="UniProtKB-KW"/>
</dbReference>
<feature type="domain" description="Protein kinase" evidence="23">
    <location>
        <begin position="744"/>
        <end position="1039"/>
    </location>
</feature>
<evidence type="ECO:0000256" key="8">
    <source>
        <dbReference type="ARBA" id="ARBA00022679"/>
    </source>
</evidence>
<comment type="subcellular location">
    <subcellularLocation>
        <location evidence="1">Cell membrane</location>
        <topology evidence="1">Single-pass membrane protein</topology>
    </subcellularLocation>
</comment>
<evidence type="ECO:0000256" key="10">
    <source>
        <dbReference type="ARBA" id="ARBA00022729"/>
    </source>
</evidence>
<keyword evidence="8" id="KW-0808">Transferase</keyword>
<evidence type="ECO:0000313" key="25">
    <source>
        <dbReference type="Proteomes" id="UP000095767"/>
    </source>
</evidence>
<dbReference type="SMART" id="SM00220">
    <property type="entry name" value="S_TKc"/>
    <property type="match status" value="1"/>
</dbReference>
<dbReference type="Gene3D" id="1.10.510.10">
    <property type="entry name" value="Transferase(Phosphotransferase) domain 1"/>
    <property type="match status" value="1"/>
</dbReference>
<dbReference type="STRING" id="888268.A0A1E5VQ41"/>
<keyword evidence="7" id="KW-0433">Leucine-rich repeat</keyword>
<evidence type="ECO:0000256" key="14">
    <source>
        <dbReference type="ARBA" id="ARBA00022840"/>
    </source>
</evidence>
<dbReference type="PANTHER" id="PTHR48056:SF89">
    <property type="entry name" value="OS06G0585982 PROTEIN"/>
    <property type="match status" value="1"/>
</dbReference>
<dbReference type="FunFam" id="3.80.10.10:FF:000275">
    <property type="entry name" value="Leucine-rich repeat receptor-like protein kinase"/>
    <property type="match status" value="1"/>
</dbReference>
<evidence type="ECO:0000256" key="3">
    <source>
        <dbReference type="ARBA" id="ARBA00012513"/>
    </source>
</evidence>
<feature type="signal peptide" evidence="22">
    <location>
        <begin position="1"/>
        <end position="25"/>
    </location>
</feature>
<dbReference type="PROSITE" id="PS50011">
    <property type="entry name" value="PROTEIN_KINASE_DOM"/>
    <property type="match status" value="1"/>
</dbReference>
<evidence type="ECO:0000256" key="7">
    <source>
        <dbReference type="ARBA" id="ARBA00022614"/>
    </source>
</evidence>
<keyword evidence="6" id="KW-0597">Phosphoprotein</keyword>
<dbReference type="PROSITE" id="PS51450">
    <property type="entry name" value="LRR"/>
    <property type="match status" value="1"/>
</dbReference>
<keyword evidence="16 21" id="KW-0472">Membrane</keyword>
<keyword evidence="4" id="KW-1003">Cell membrane</keyword>
<comment type="similarity">
    <text evidence="2">Belongs to the protein kinase superfamily. Ser/Thr protein kinase family.</text>
</comment>
<comment type="catalytic activity">
    <reaction evidence="19">
        <text>L-threonyl-[protein] + ATP = O-phospho-L-threonyl-[protein] + ADP + H(+)</text>
        <dbReference type="Rhea" id="RHEA:46608"/>
        <dbReference type="Rhea" id="RHEA-COMP:11060"/>
        <dbReference type="Rhea" id="RHEA-COMP:11605"/>
        <dbReference type="ChEBI" id="CHEBI:15378"/>
        <dbReference type="ChEBI" id="CHEBI:30013"/>
        <dbReference type="ChEBI" id="CHEBI:30616"/>
        <dbReference type="ChEBI" id="CHEBI:61977"/>
        <dbReference type="ChEBI" id="CHEBI:456216"/>
        <dbReference type="EC" id="2.7.11.1"/>
    </reaction>
</comment>
<dbReference type="EC" id="2.7.11.1" evidence="3"/>
<evidence type="ECO:0000256" key="11">
    <source>
        <dbReference type="ARBA" id="ARBA00022737"/>
    </source>
</evidence>
<keyword evidence="5" id="KW-0723">Serine/threonine-protein kinase</keyword>
<evidence type="ECO:0000256" key="19">
    <source>
        <dbReference type="ARBA" id="ARBA00047899"/>
    </source>
</evidence>
<dbReference type="OrthoDB" id="676979at2759"/>
<evidence type="ECO:0000256" key="18">
    <source>
        <dbReference type="ARBA" id="ARBA00023180"/>
    </source>
</evidence>
<evidence type="ECO:0000256" key="4">
    <source>
        <dbReference type="ARBA" id="ARBA00022475"/>
    </source>
</evidence>
<keyword evidence="10 22" id="KW-0732">Signal</keyword>
<evidence type="ECO:0000256" key="22">
    <source>
        <dbReference type="SAM" id="SignalP"/>
    </source>
</evidence>
<reference evidence="24 25" key="1">
    <citation type="submission" date="2016-09" db="EMBL/GenBank/DDBJ databases">
        <title>The draft genome of Dichanthelium oligosanthes: A C3 panicoid grass species.</title>
        <authorList>
            <person name="Studer A.J."/>
            <person name="Schnable J.C."/>
            <person name="Brutnell T.P."/>
        </authorList>
    </citation>
    <scope>NUCLEOTIDE SEQUENCE [LARGE SCALE GENOMIC DNA]</scope>
    <source>
        <strain evidence="25">cv. Kellogg 1175</strain>
        <tissue evidence="24">Leaf</tissue>
    </source>
</reference>
<evidence type="ECO:0000313" key="24">
    <source>
        <dbReference type="EMBL" id="OEL27240.1"/>
    </source>
</evidence>
<dbReference type="Pfam" id="PF08263">
    <property type="entry name" value="LRRNT_2"/>
    <property type="match status" value="1"/>
</dbReference>
<organism evidence="24 25">
    <name type="scientific">Dichanthelium oligosanthes</name>
    <dbReference type="NCBI Taxonomy" id="888268"/>
    <lineage>
        <taxon>Eukaryota</taxon>
        <taxon>Viridiplantae</taxon>
        <taxon>Streptophyta</taxon>
        <taxon>Embryophyta</taxon>
        <taxon>Tracheophyta</taxon>
        <taxon>Spermatophyta</taxon>
        <taxon>Magnoliopsida</taxon>
        <taxon>Liliopsida</taxon>
        <taxon>Poales</taxon>
        <taxon>Poaceae</taxon>
        <taxon>PACMAD clade</taxon>
        <taxon>Panicoideae</taxon>
        <taxon>Panicodae</taxon>
        <taxon>Paniceae</taxon>
        <taxon>Dichantheliinae</taxon>
        <taxon>Dichanthelium</taxon>
    </lineage>
</organism>
<dbReference type="Pfam" id="PF00560">
    <property type="entry name" value="LRR_1"/>
    <property type="match status" value="8"/>
</dbReference>
<dbReference type="PANTHER" id="PTHR48056">
    <property type="entry name" value="LRR RECEPTOR-LIKE SERINE/THREONINE-PROTEIN KINASE-RELATED"/>
    <property type="match status" value="1"/>
</dbReference>
<feature type="transmembrane region" description="Helical" evidence="21">
    <location>
        <begin position="667"/>
        <end position="689"/>
    </location>
</feature>
<keyword evidence="12" id="KW-0547">Nucleotide-binding</keyword>
<evidence type="ECO:0000256" key="15">
    <source>
        <dbReference type="ARBA" id="ARBA00022989"/>
    </source>
</evidence>
<dbReference type="EMBL" id="LWDX02033013">
    <property type="protein sequence ID" value="OEL27240.1"/>
    <property type="molecule type" value="Genomic_DNA"/>
</dbReference>
<evidence type="ECO:0000259" key="23">
    <source>
        <dbReference type="PROSITE" id="PS50011"/>
    </source>
</evidence>
<accession>A0A1E5VQ41</accession>
<gene>
    <name evidence="24" type="ORF">BAE44_0011740</name>
</gene>
<evidence type="ECO:0000256" key="2">
    <source>
        <dbReference type="ARBA" id="ARBA00008684"/>
    </source>
</evidence>
<dbReference type="InterPro" id="IPR013210">
    <property type="entry name" value="LRR_N_plant-typ"/>
</dbReference>
<keyword evidence="25" id="KW-1185">Reference proteome</keyword>
<evidence type="ECO:0000256" key="16">
    <source>
        <dbReference type="ARBA" id="ARBA00023136"/>
    </source>
</evidence>
<dbReference type="InterPro" id="IPR032675">
    <property type="entry name" value="LRR_dom_sf"/>
</dbReference>
<dbReference type="InterPro" id="IPR003591">
    <property type="entry name" value="Leu-rich_rpt_typical-subtyp"/>
</dbReference>
<dbReference type="FunFam" id="3.80.10.10:FF:000095">
    <property type="entry name" value="LRR receptor-like serine/threonine-protein kinase GSO1"/>
    <property type="match status" value="1"/>
</dbReference>
<dbReference type="GO" id="GO:0005524">
    <property type="term" value="F:ATP binding"/>
    <property type="evidence" value="ECO:0007669"/>
    <property type="project" value="UniProtKB-KW"/>
</dbReference>
<evidence type="ECO:0000256" key="1">
    <source>
        <dbReference type="ARBA" id="ARBA00004162"/>
    </source>
</evidence>
<keyword evidence="9 21" id="KW-0812">Transmembrane</keyword>
<sequence>MSSVVSLLFCLLILLSISITVRTAAEANKTEIDRQALLCFKSGISSDPLGILNSWLNTSLNFCSWPGVTCGARHPNRVVSLDLTSMHLGGQIHGCIANMTSLLQINLTDNQLSGAIPDELSKLAGLQTLMLANNHLEGNLPGSLGTSMSLSYVNLANNSLTGGIPHSLACSSSLSTLILSRNNLIGKIPATLFANSSTLATVDLQMNSLTGIIPPFGMVTALKYLCVVENFLSGSIPPSIGNVSSLRFILLGQNILTGPIPESLGDISKLLELDLSFNSLTGHVPLSLYNMPSLKHFSLGSNGLVGQVPSNIGYSLPNLQVLILESNNLKGLIPASLENASNLQVLDLSNNSLHGRIPSLGSLPRLRQVLLGRNQLEAYDWQFLASLTNCAQLTKLSLEGNMLNGSLPGSVGNLSTSLENLLLGSNQISGSIPVEISNLVNLTMLSMENNLVSGGIPATMGKLRNLFILNLSKNKLSGHIPSSIGSIAQLGKFYLDDNNLSGNIPSSLGRCLGLLQLNLSSNRLDGSLPEELFRGPFLSLGVDFSHNNLTGEILMDIGRISALSSLNLGGNKLHGQIPANFRFLISIQYINLSRNDLSGTLPGFFENLTMLEKLDLSYNNFEGPIPTGGCFQNSTAVFLDGNMGLCSWSSTPALPFCDGTSEVKNHVSLLLIVIPLLIMALLLLLWLVVTRKKRVFEFLLWNDILKTFHFIVHPKRREVQTFPHNYDTLKKVSYGDIQKATNCFSSIHTISSTHTGSVYVGRFKFDNDLVAIKVFNLNERGVHESYFTECEVLRSIRHRNILKIVTLCSTLDTENNEFKALVFQFMANGSLERLLHPQQTDRPKRTLTIGQRICIVTDVASALDYLHNQLIPPLVHCDLKPSNVLLDYDMTARVGDFGSARFLSPDSGGLKHLVSVQGTIGYLAPEYGMGCGISTGGDVYSFGVLLLETLTGKRPTDDMFVDGLNLHSFTDSMFPDRVAEILDPHMSHEEHQLCAEVWMQSYIIPLVALSLSCSMESPKDRPGMQDVCAELCAIKEAFLES</sequence>
<dbReference type="Pfam" id="PF00069">
    <property type="entry name" value="Pkinase"/>
    <property type="match status" value="1"/>
</dbReference>
<evidence type="ECO:0000256" key="13">
    <source>
        <dbReference type="ARBA" id="ARBA00022777"/>
    </source>
</evidence>
<feature type="chain" id="PRO_5009188338" description="non-specific serine/threonine protein kinase" evidence="22">
    <location>
        <begin position="26"/>
        <end position="1041"/>
    </location>
</feature>
<name>A0A1E5VQ41_9POAL</name>
<keyword evidence="11" id="KW-0677">Repeat</keyword>
<dbReference type="Pfam" id="PF13855">
    <property type="entry name" value="LRR_8"/>
    <property type="match status" value="2"/>
</dbReference>
<evidence type="ECO:0000256" key="12">
    <source>
        <dbReference type="ARBA" id="ARBA00022741"/>
    </source>
</evidence>
<dbReference type="InterPro" id="IPR050647">
    <property type="entry name" value="Plant_LRR-RLKs"/>
</dbReference>
<dbReference type="SUPFAM" id="SSF52058">
    <property type="entry name" value="L domain-like"/>
    <property type="match status" value="2"/>
</dbReference>
<keyword evidence="18" id="KW-0325">Glycoprotein</keyword>
<dbReference type="FunFam" id="1.10.510.10:FF:000358">
    <property type="entry name" value="Putative leucine-rich repeat receptor-like serine/threonine-protein kinase"/>
    <property type="match status" value="1"/>
</dbReference>
<keyword evidence="14" id="KW-0067">ATP-binding</keyword>
<dbReference type="Gene3D" id="3.80.10.10">
    <property type="entry name" value="Ribonuclease Inhibitor"/>
    <property type="match status" value="3"/>
</dbReference>
<dbReference type="InterPro" id="IPR001611">
    <property type="entry name" value="Leu-rich_rpt"/>
</dbReference>
<dbReference type="InterPro" id="IPR008271">
    <property type="entry name" value="Ser/Thr_kinase_AS"/>
</dbReference>
<proteinExistence type="inferred from homology"/>
<evidence type="ECO:0000256" key="17">
    <source>
        <dbReference type="ARBA" id="ARBA00023170"/>
    </source>
</evidence>
<dbReference type="GO" id="GO:0005886">
    <property type="term" value="C:plasma membrane"/>
    <property type="evidence" value="ECO:0007669"/>
    <property type="project" value="UniProtKB-SubCell"/>
</dbReference>
<evidence type="ECO:0000256" key="5">
    <source>
        <dbReference type="ARBA" id="ARBA00022527"/>
    </source>
</evidence>
<protein>
    <recommendedName>
        <fullName evidence="3">non-specific serine/threonine protein kinase</fullName>
        <ecNumber evidence="3">2.7.11.1</ecNumber>
    </recommendedName>
</protein>
<dbReference type="PROSITE" id="PS00108">
    <property type="entry name" value="PROTEIN_KINASE_ST"/>
    <property type="match status" value="1"/>
</dbReference>
<evidence type="ECO:0000256" key="20">
    <source>
        <dbReference type="ARBA" id="ARBA00048679"/>
    </source>
</evidence>
<dbReference type="AlphaFoldDB" id="A0A1E5VQ41"/>
<evidence type="ECO:0000256" key="9">
    <source>
        <dbReference type="ARBA" id="ARBA00022692"/>
    </source>
</evidence>
<dbReference type="GO" id="GO:0033612">
    <property type="term" value="F:receptor serine/threonine kinase binding"/>
    <property type="evidence" value="ECO:0007669"/>
    <property type="project" value="TreeGrafter"/>
</dbReference>
<evidence type="ECO:0000256" key="6">
    <source>
        <dbReference type="ARBA" id="ARBA00022553"/>
    </source>
</evidence>
<dbReference type="Proteomes" id="UP000095767">
    <property type="component" value="Unassembled WGS sequence"/>
</dbReference>
<dbReference type="Gene3D" id="3.30.200.20">
    <property type="entry name" value="Phosphorylase Kinase, domain 1"/>
    <property type="match status" value="1"/>
</dbReference>
<comment type="caution">
    <text evidence="24">The sequence shown here is derived from an EMBL/GenBank/DDBJ whole genome shotgun (WGS) entry which is preliminary data.</text>
</comment>
<comment type="catalytic activity">
    <reaction evidence="20">
        <text>L-seryl-[protein] + ATP = O-phospho-L-seryl-[protein] + ADP + H(+)</text>
        <dbReference type="Rhea" id="RHEA:17989"/>
        <dbReference type="Rhea" id="RHEA-COMP:9863"/>
        <dbReference type="Rhea" id="RHEA-COMP:11604"/>
        <dbReference type="ChEBI" id="CHEBI:15378"/>
        <dbReference type="ChEBI" id="CHEBI:29999"/>
        <dbReference type="ChEBI" id="CHEBI:30616"/>
        <dbReference type="ChEBI" id="CHEBI:83421"/>
        <dbReference type="ChEBI" id="CHEBI:456216"/>
        <dbReference type="EC" id="2.7.11.1"/>
    </reaction>
</comment>
<keyword evidence="15 21" id="KW-1133">Transmembrane helix</keyword>